<evidence type="ECO:0000313" key="2">
    <source>
        <dbReference type="Proteomes" id="UP000248544"/>
    </source>
</evidence>
<keyword evidence="2" id="KW-1185">Reference proteome</keyword>
<protein>
    <submittedName>
        <fullName evidence="1">Uncharacterized protein</fullName>
    </submittedName>
</protein>
<evidence type="ECO:0000313" key="1">
    <source>
        <dbReference type="EMBL" id="PZG47454.1"/>
    </source>
</evidence>
<reference evidence="1 2" key="1">
    <citation type="submission" date="2018-01" db="EMBL/GenBank/DDBJ databases">
        <title>Draft genome sequence of Sphaerisporangium sp. 7K107.</title>
        <authorList>
            <person name="Sahin N."/>
            <person name="Saygin H."/>
            <person name="Ay H."/>
        </authorList>
    </citation>
    <scope>NUCLEOTIDE SEQUENCE [LARGE SCALE GENOMIC DNA]</scope>
    <source>
        <strain evidence="1 2">7K107</strain>
    </source>
</reference>
<dbReference type="AlphaFoldDB" id="A0A2W2IAU5"/>
<accession>A0A2W2IAU5</accession>
<dbReference type="Proteomes" id="UP000248544">
    <property type="component" value="Unassembled WGS sequence"/>
</dbReference>
<name>A0A2W2IAU5_9ACTN</name>
<gene>
    <name evidence="1" type="ORF">C1I98_13365</name>
</gene>
<proteinExistence type="predicted"/>
<dbReference type="EMBL" id="POUA01000086">
    <property type="protein sequence ID" value="PZG47454.1"/>
    <property type="molecule type" value="Genomic_DNA"/>
</dbReference>
<sequence>MFIADEVAREFAEQFNGYCADEIAARLACSEVDALAALLTALGDEELAATWIEYHAEGDDEDEDHYRPPS</sequence>
<organism evidence="1 2">
    <name type="scientific">Spongiactinospora gelatinilytica</name>
    <dbReference type="NCBI Taxonomy" id="2666298"/>
    <lineage>
        <taxon>Bacteria</taxon>
        <taxon>Bacillati</taxon>
        <taxon>Actinomycetota</taxon>
        <taxon>Actinomycetes</taxon>
        <taxon>Streptosporangiales</taxon>
        <taxon>Streptosporangiaceae</taxon>
        <taxon>Spongiactinospora</taxon>
    </lineage>
</organism>
<dbReference type="RefSeq" id="WP_111167490.1">
    <property type="nucleotide sequence ID" value="NZ_POUA01000086.1"/>
</dbReference>
<comment type="caution">
    <text evidence="1">The sequence shown here is derived from an EMBL/GenBank/DDBJ whole genome shotgun (WGS) entry which is preliminary data.</text>
</comment>